<dbReference type="RefSeq" id="WP_106062984.1">
    <property type="nucleotide sequence ID" value="NZ_PVXO01000027.1"/>
</dbReference>
<accession>A0A2T0B6C8</accession>
<gene>
    <name evidence="2" type="ORF">CLLI_08270</name>
</gene>
<proteinExistence type="predicted"/>
<reference evidence="2 3" key="1">
    <citation type="submission" date="2018-03" db="EMBL/GenBank/DDBJ databases">
        <title>Genome sequence of Clostridium liquoris DSM 100320.</title>
        <authorList>
            <person name="Poehlein A."/>
            <person name="Daniel R."/>
        </authorList>
    </citation>
    <scope>NUCLEOTIDE SEQUENCE [LARGE SCALE GENOMIC DNA]</scope>
    <source>
        <strain evidence="2 3">DSM 100320</strain>
    </source>
</reference>
<protein>
    <submittedName>
        <fullName evidence="2">Uncharacterized protein</fullName>
    </submittedName>
</protein>
<dbReference type="Proteomes" id="UP000239706">
    <property type="component" value="Unassembled WGS sequence"/>
</dbReference>
<feature type="transmembrane region" description="Helical" evidence="1">
    <location>
        <begin position="6"/>
        <end position="25"/>
    </location>
</feature>
<evidence type="ECO:0000256" key="1">
    <source>
        <dbReference type="SAM" id="Phobius"/>
    </source>
</evidence>
<evidence type="ECO:0000313" key="3">
    <source>
        <dbReference type="Proteomes" id="UP000239706"/>
    </source>
</evidence>
<evidence type="ECO:0000313" key="2">
    <source>
        <dbReference type="EMBL" id="PRR79347.1"/>
    </source>
</evidence>
<keyword evidence="1" id="KW-0812">Transmembrane</keyword>
<keyword evidence="3" id="KW-1185">Reference proteome</keyword>
<sequence length="132" mass="15011">MSNIILEYVLIVFLVVGIGYFLYLLRDKGITIKDDYFGITLSILNTLSEEDATHENVKKILRAVSKAVNYVESNYKDEANDIKEQKALDMAQIIIMGLNLNSPITEESIRNLIKLATAFLPPDNKEQIINYK</sequence>
<comment type="caution">
    <text evidence="2">The sequence shown here is derived from an EMBL/GenBank/DDBJ whole genome shotgun (WGS) entry which is preliminary data.</text>
</comment>
<keyword evidence="1" id="KW-1133">Transmembrane helix</keyword>
<name>A0A2T0B6C8_9CLOT</name>
<dbReference type="AlphaFoldDB" id="A0A2T0B6C8"/>
<dbReference type="OrthoDB" id="1913955at2"/>
<dbReference type="EMBL" id="PVXO01000027">
    <property type="protein sequence ID" value="PRR79347.1"/>
    <property type="molecule type" value="Genomic_DNA"/>
</dbReference>
<keyword evidence="1" id="KW-0472">Membrane</keyword>
<organism evidence="2 3">
    <name type="scientific">Clostridium liquoris</name>
    <dbReference type="NCBI Taxonomy" id="1289519"/>
    <lineage>
        <taxon>Bacteria</taxon>
        <taxon>Bacillati</taxon>
        <taxon>Bacillota</taxon>
        <taxon>Clostridia</taxon>
        <taxon>Eubacteriales</taxon>
        <taxon>Clostridiaceae</taxon>
        <taxon>Clostridium</taxon>
    </lineage>
</organism>